<keyword evidence="3 6" id="KW-0227">DNA damage</keyword>
<dbReference type="Gene3D" id="3.40.50.300">
    <property type="entry name" value="P-loop containing nucleotide triphosphate hydrolases"/>
    <property type="match status" value="1"/>
</dbReference>
<dbReference type="InterPro" id="IPR016151">
    <property type="entry name" value="DNA_mismatch_repair_MutS_N"/>
</dbReference>
<feature type="domain" description="DNA mismatch repair proteins mutS family" evidence="10">
    <location>
        <begin position="1099"/>
        <end position="1115"/>
    </location>
</feature>
<comment type="function">
    <text evidence="6 7">Component of the post-replicative DNA mismatch repair system (MMR).</text>
</comment>
<dbReference type="InterPro" id="IPR017261">
    <property type="entry name" value="DNA_mismatch_repair_MutS/MSH"/>
</dbReference>
<evidence type="ECO:0000313" key="12">
    <source>
        <dbReference type="Proteomes" id="UP000041254"/>
    </source>
</evidence>
<dbReference type="Pfam" id="PF05188">
    <property type="entry name" value="MutS_II"/>
    <property type="match status" value="1"/>
</dbReference>
<evidence type="ECO:0000259" key="10">
    <source>
        <dbReference type="PROSITE" id="PS00486"/>
    </source>
</evidence>
<evidence type="ECO:0000256" key="7">
    <source>
        <dbReference type="RuleBase" id="RU003756"/>
    </source>
</evidence>
<gene>
    <name evidence="11" type="ORF">Vbra_15364</name>
</gene>
<dbReference type="GO" id="GO:0140664">
    <property type="term" value="F:ATP-dependent DNA damage sensor activity"/>
    <property type="evidence" value="ECO:0007669"/>
    <property type="project" value="InterPro"/>
</dbReference>
<keyword evidence="6 7" id="KW-0234">DNA repair</keyword>
<evidence type="ECO:0000256" key="5">
    <source>
        <dbReference type="ARBA" id="ARBA00023125"/>
    </source>
</evidence>
<feature type="region of interest" description="Disordered" evidence="9">
    <location>
        <begin position="266"/>
        <end position="289"/>
    </location>
</feature>
<dbReference type="SMART" id="SM00534">
    <property type="entry name" value="MUTSac"/>
    <property type="match status" value="1"/>
</dbReference>
<dbReference type="InterPro" id="IPR007861">
    <property type="entry name" value="DNA_mismatch_repair_MutS_clamp"/>
</dbReference>
<dbReference type="GO" id="GO:0005524">
    <property type="term" value="F:ATP binding"/>
    <property type="evidence" value="ECO:0007669"/>
    <property type="project" value="UniProtKB-UniRule"/>
</dbReference>
<dbReference type="InterPro" id="IPR036187">
    <property type="entry name" value="DNA_mismatch_repair_MutS_sf"/>
</dbReference>
<dbReference type="PANTHER" id="PTHR11361">
    <property type="entry name" value="DNA MISMATCH REPAIR PROTEIN MUTS FAMILY MEMBER"/>
    <property type="match status" value="1"/>
</dbReference>
<dbReference type="PANTHER" id="PTHR11361:SF148">
    <property type="entry name" value="DNA MISMATCH REPAIR PROTEIN MSH6"/>
    <property type="match status" value="1"/>
</dbReference>
<evidence type="ECO:0000256" key="2">
    <source>
        <dbReference type="ARBA" id="ARBA00022741"/>
    </source>
</evidence>
<keyword evidence="5 6" id="KW-0238">DNA-binding</keyword>
<dbReference type="Gene3D" id="1.10.1420.10">
    <property type="match status" value="2"/>
</dbReference>
<organism evidence="11 12">
    <name type="scientific">Vitrella brassicaformis (strain CCMP3155)</name>
    <dbReference type="NCBI Taxonomy" id="1169540"/>
    <lineage>
        <taxon>Eukaryota</taxon>
        <taxon>Sar</taxon>
        <taxon>Alveolata</taxon>
        <taxon>Colpodellida</taxon>
        <taxon>Vitrellaceae</taxon>
        <taxon>Vitrella</taxon>
    </lineage>
</organism>
<evidence type="ECO:0000313" key="11">
    <source>
        <dbReference type="EMBL" id="CEM12621.1"/>
    </source>
</evidence>
<dbReference type="VEuPathDB" id="CryptoDB:Vbra_15364"/>
<dbReference type="Gene3D" id="3.30.420.110">
    <property type="entry name" value="MutS, connector domain"/>
    <property type="match status" value="1"/>
</dbReference>
<dbReference type="InterPro" id="IPR027417">
    <property type="entry name" value="P-loop_NTPase"/>
</dbReference>
<dbReference type="InterPro" id="IPR045076">
    <property type="entry name" value="MutS"/>
</dbReference>
<comment type="similarity">
    <text evidence="1 6 7">Belongs to the DNA mismatch repair MutS family.</text>
</comment>
<dbReference type="PROSITE" id="PS00486">
    <property type="entry name" value="DNA_MISMATCH_REPAIR_2"/>
    <property type="match status" value="1"/>
</dbReference>
<dbReference type="PIRSF" id="PIRSF037677">
    <property type="entry name" value="DNA_mis_repair_Msh6"/>
    <property type="match status" value="1"/>
</dbReference>
<evidence type="ECO:0000256" key="1">
    <source>
        <dbReference type="ARBA" id="ARBA00006271"/>
    </source>
</evidence>
<keyword evidence="4 6" id="KW-0067">ATP-binding</keyword>
<keyword evidence="12" id="KW-1185">Reference proteome</keyword>
<dbReference type="SUPFAM" id="SSF55271">
    <property type="entry name" value="DNA repair protein MutS, domain I"/>
    <property type="match status" value="1"/>
</dbReference>
<dbReference type="InterPro" id="IPR000432">
    <property type="entry name" value="DNA_mismatch_repair_MutS_C"/>
</dbReference>
<dbReference type="STRING" id="1169540.A0A0G4FHS3"/>
<keyword evidence="2 6" id="KW-0547">Nucleotide-binding</keyword>
<dbReference type="InterPro" id="IPR007695">
    <property type="entry name" value="DNA_mismatch_repair_MutS-lik_N"/>
</dbReference>
<dbReference type="InterPro" id="IPR007860">
    <property type="entry name" value="DNA_mmatch_repair_MutS_con_dom"/>
</dbReference>
<dbReference type="Pfam" id="PF05192">
    <property type="entry name" value="MutS_III"/>
    <property type="match status" value="1"/>
</dbReference>
<dbReference type="Proteomes" id="UP000041254">
    <property type="component" value="Unassembled WGS sequence"/>
</dbReference>
<keyword evidence="8" id="KW-0175">Coiled coil</keyword>
<dbReference type="InParanoid" id="A0A0G4FHS3"/>
<feature type="region of interest" description="Disordered" evidence="9">
    <location>
        <begin position="39"/>
        <end position="194"/>
    </location>
</feature>
<dbReference type="SUPFAM" id="SSF53150">
    <property type="entry name" value="DNA repair protein MutS, domain II"/>
    <property type="match status" value="1"/>
</dbReference>
<dbReference type="SUPFAM" id="SSF48334">
    <property type="entry name" value="DNA repair protein MutS, domain III"/>
    <property type="match status" value="1"/>
</dbReference>
<sequence>MASKSGGAKGGKKSGKSEPAGGMKQSNLYAFFKAAPATKSIKKEPRAEPAAAAAAAAAVKQEPVDEDIEMQDANAGPDKASSSATNNPAALFKKSKANAPRAADEDDEDVPVKRRRLRRVHDEGGEGEGGGGDDVDMGDDGNMLMDGGADPDEDMGVGWGGRSRAPSSVEMPKISGLAFDKTSPSQDSPDDAVFVRNPKLVRALEKERKEHRARDRVEEHQQRLLSCKAALTSPMFAEYVETFYSSDDGSRFPSWLNPMKIKDKRGRSPFDDDYDPSSMRVPSPLPKDEKAHATPAMAQYWDFKKDNFDKVLFFKMGRFYEIFYIDAFIAARVCGLQFMNDQSKPHCGFPEQALHRYASEMVEAGYKVSVIEQMETPKERDERNKATGGKKDKVVDRQVCEVYTQGTLVHDDMLSPDAKYLLALSFEDPSMILASEGRENDGNTDEEADPLADPLQQQQQQQGEEGGGSDDDGSHRFGFCFVDVASCKIMLGHMRDDQSRLKLSTLLAQVMPVEVVYDPATTPVDVVKLIRMLPAPPQMSPNSNFPSLMGAEAEVDRYFPMDSDRAMPQALQDGRRHPSLLCAFGGICDYLRKNLLDEKERHTQRNAQLFADIETYDPFNQRHLIMDATVLRNLEILQTQEGTEKGSLFHFLNHTSTNFGKRLFKRWLCSPLCQERLIDERLDCVDWLMHNDETTGRLAKEMSKLPDVERMLAKTCQQGLRGERGAVYFDDETQKRTGEFIKLLDAFDKIQDMVERFFSGPNAVYKRSGGGSKEDAQPQPLPRKLEALTKLQSADAPEPGSAAGMFPNLKEKNAQLKAQIDTRGDVYKPARGADEEYEEVQKRIRQIEKSLSDELKTIAREWRIPSAKFVDSKHRYEVEVPEKSVDRQSVDVTSSKKGYVRFHTPEIKRLIGELEDEEESLKNSYYPFLQRLFREFYEAYDFYCAAVRITAEIDCLISLAKASLGSGDGPMCRPEFVEWQEGEAAMLELRECRHPTVAAQIPNFIPNDTCLNTGGVDGGVLLVTGPNMGGKSTVLRQTCIAVIMAQLGTYVPASSCRLTCVDKIFTRIGAHDAILEGKSTFLVELEETCQMLQRATPRSLAVIDELGRGTSTFDGTAIALAALEYIAKTLKCRCLFSTHFHLLCEEFRGIPEIINFHMAADVNDDTGDVTFLYKFQEGACPKSHGMHVARLAGIPDNVLRAAAEKSRELEVITTEFYQLTRCRKVARQLLGLISTLAGDDPAAKDRAAAELSAMHADYHTPNSALHELIISSSAAGADTPMMAMDRGGGLQ</sequence>
<evidence type="ECO:0000256" key="9">
    <source>
        <dbReference type="SAM" id="MobiDB-lite"/>
    </source>
</evidence>
<evidence type="ECO:0000256" key="8">
    <source>
        <dbReference type="SAM" id="Coils"/>
    </source>
</evidence>
<evidence type="ECO:0000256" key="3">
    <source>
        <dbReference type="ARBA" id="ARBA00022763"/>
    </source>
</evidence>
<dbReference type="EMBL" id="CDMY01000436">
    <property type="protein sequence ID" value="CEM12621.1"/>
    <property type="molecule type" value="Genomic_DNA"/>
</dbReference>
<dbReference type="GO" id="GO:0030983">
    <property type="term" value="F:mismatched DNA binding"/>
    <property type="evidence" value="ECO:0007669"/>
    <property type="project" value="UniProtKB-UniRule"/>
</dbReference>
<dbReference type="Pfam" id="PF05190">
    <property type="entry name" value="MutS_IV"/>
    <property type="match status" value="1"/>
</dbReference>
<feature type="coiled-coil region" evidence="8">
    <location>
        <begin position="830"/>
        <end position="857"/>
    </location>
</feature>
<dbReference type="PhylomeDB" id="A0A0G4FHS3"/>
<reference evidence="11 12" key="1">
    <citation type="submission" date="2014-11" db="EMBL/GenBank/DDBJ databases">
        <authorList>
            <person name="Zhu J."/>
            <person name="Qi W."/>
            <person name="Song R."/>
        </authorList>
    </citation>
    <scope>NUCLEOTIDE SEQUENCE [LARGE SCALE GENOMIC DNA]</scope>
</reference>
<dbReference type="OrthoDB" id="10252754at2759"/>
<dbReference type="SMART" id="SM00533">
    <property type="entry name" value="MUTSd"/>
    <property type="match status" value="1"/>
</dbReference>
<feature type="compositionally biased region" description="Low complexity" evidence="9">
    <location>
        <begin position="451"/>
        <end position="463"/>
    </location>
</feature>
<name>A0A0G4FHS3_VITBC</name>
<dbReference type="InterPro" id="IPR036678">
    <property type="entry name" value="MutS_con_dom_sf"/>
</dbReference>
<feature type="region of interest" description="Disordered" evidence="9">
    <location>
        <begin position="1"/>
        <end position="23"/>
    </location>
</feature>
<dbReference type="GO" id="GO:0006298">
    <property type="term" value="P:mismatch repair"/>
    <property type="evidence" value="ECO:0007669"/>
    <property type="project" value="InterPro"/>
</dbReference>
<dbReference type="GO" id="GO:0032301">
    <property type="term" value="C:MutSalpha complex"/>
    <property type="evidence" value="ECO:0007669"/>
    <property type="project" value="TreeGrafter"/>
</dbReference>
<proteinExistence type="inferred from homology"/>
<dbReference type="SUPFAM" id="SSF52540">
    <property type="entry name" value="P-loop containing nucleoside triphosphate hydrolases"/>
    <property type="match status" value="1"/>
</dbReference>
<protein>
    <recommendedName>
        <fullName evidence="6">DNA mismatch repair protein</fullName>
    </recommendedName>
</protein>
<feature type="region of interest" description="Disordered" evidence="9">
    <location>
        <begin position="435"/>
        <end position="472"/>
    </location>
</feature>
<dbReference type="OMA" id="YWTPNIK"/>
<dbReference type="Pfam" id="PF01624">
    <property type="entry name" value="MutS_I"/>
    <property type="match status" value="1"/>
</dbReference>
<dbReference type="Pfam" id="PF00488">
    <property type="entry name" value="MutS_V"/>
    <property type="match status" value="1"/>
</dbReference>
<dbReference type="Gene3D" id="3.40.1170.10">
    <property type="entry name" value="DNA repair protein MutS, domain I"/>
    <property type="match status" value="1"/>
</dbReference>
<evidence type="ECO:0000256" key="6">
    <source>
        <dbReference type="PIRNR" id="PIRNR037677"/>
    </source>
</evidence>
<evidence type="ECO:0000256" key="4">
    <source>
        <dbReference type="ARBA" id="ARBA00022840"/>
    </source>
</evidence>
<dbReference type="FunCoup" id="A0A0G4FHS3">
    <property type="interactions" value="419"/>
</dbReference>
<accession>A0A0G4FHS3</accession>
<dbReference type="InterPro" id="IPR007696">
    <property type="entry name" value="DNA_mismatch_repair_MutS_core"/>
</dbReference>